<evidence type="ECO:0000256" key="2">
    <source>
        <dbReference type="SAM" id="Phobius"/>
    </source>
</evidence>
<dbReference type="AlphaFoldDB" id="A0A1Y1X6N6"/>
<protein>
    <submittedName>
        <fullName evidence="3">Uncharacterized protein</fullName>
    </submittedName>
</protein>
<keyword evidence="2" id="KW-0812">Transmembrane</keyword>
<reference evidence="3 4" key="2">
    <citation type="submission" date="2016-08" db="EMBL/GenBank/DDBJ databases">
        <title>Pervasive Adenine N6-methylation of Active Genes in Fungi.</title>
        <authorList>
            <consortium name="DOE Joint Genome Institute"/>
            <person name="Mondo S.J."/>
            <person name="Dannebaum R.O."/>
            <person name="Kuo R.C."/>
            <person name="Labutti K."/>
            <person name="Haridas S."/>
            <person name="Kuo A."/>
            <person name="Salamov A."/>
            <person name="Ahrendt S.R."/>
            <person name="Lipzen A."/>
            <person name="Sullivan W."/>
            <person name="Andreopoulos W.B."/>
            <person name="Clum A."/>
            <person name="Lindquist E."/>
            <person name="Daum C."/>
            <person name="Ramamoorthy G.K."/>
            <person name="Gryganskyi A."/>
            <person name="Culley D."/>
            <person name="Magnuson J.K."/>
            <person name="James T.Y."/>
            <person name="O'Malley M.A."/>
            <person name="Stajich J.E."/>
            <person name="Spatafora J.W."/>
            <person name="Visel A."/>
            <person name="Grigoriev I.V."/>
        </authorList>
    </citation>
    <scope>NUCLEOTIDE SEQUENCE [LARGE SCALE GENOMIC DNA]</scope>
    <source>
        <strain evidence="3 4">S4</strain>
    </source>
</reference>
<accession>A0A1Y1X6N6</accession>
<keyword evidence="4" id="KW-1185">Reference proteome</keyword>
<sequence length="125" mass="15214">MFLGYSFLVYTHIINQNYHNKYLNQFFSGIWISMAIQSFVYVIFTLITVKPFYPIFFGILIIGFIFGWIINIYFNKWYTKKIFNNIRKKFNRQHIIQKIKEQSENENIDENEEKSLETIVSEKKM</sequence>
<organism evidence="3 4">
    <name type="scientific">Anaeromyces robustus</name>
    <dbReference type="NCBI Taxonomy" id="1754192"/>
    <lineage>
        <taxon>Eukaryota</taxon>
        <taxon>Fungi</taxon>
        <taxon>Fungi incertae sedis</taxon>
        <taxon>Chytridiomycota</taxon>
        <taxon>Chytridiomycota incertae sedis</taxon>
        <taxon>Neocallimastigomycetes</taxon>
        <taxon>Neocallimastigales</taxon>
        <taxon>Neocallimastigaceae</taxon>
        <taxon>Anaeromyces</taxon>
    </lineage>
</organism>
<reference evidence="3 4" key="1">
    <citation type="submission" date="2016-08" db="EMBL/GenBank/DDBJ databases">
        <title>A Parts List for Fungal Cellulosomes Revealed by Comparative Genomics.</title>
        <authorList>
            <consortium name="DOE Joint Genome Institute"/>
            <person name="Haitjema C.H."/>
            <person name="Gilmore S.P."/>
            <person name="Henske J.K."/>
            <person name="Solomon K.V."/>
            <person name="De Groot R."/>
            <person name="Kuo A."/>
            <person name="Mondo S.J."/>
            <person name="Salamov A.A."/>
            <person name="Labutti K."/>
            <person name="Zhao Z."/>
            <person name="Chiniquy J."/>
            <person name="Barry K."/>
            <person name="Brewer H.M."/>
            <person name="Purvine S.O."/>
            <person name="Wright A.T."/>
            <person name="Boxma B."/>
            <person name="Van Alen T."/>
            <person name="Hackstein J.H."/>
            <person name="Baker S.E."/>
            <person name="Grigoriev I.V."/>
            <person name="O'Malley M.A."/>
        </authorList>
    </citation>
    <scope>NUCLEOTIDE SEQUENCE [LARGE SCALE GENOMIC DNA]</scope>
    <source>
        <strain evidence="3 4">S4</strain>
    </source>
</reference>
<feature type="compositionally biased region" description="Basic and acidic residues" evidence="1">
    <location>
        <begin position="113"/>
        <end position="125"/>
    </location>
</feature>
<name>A0A1Y1X6N6_9FUNG</name>
<dbReference type="Proteomes" id="UP000193944">
    <property type="component" value="Unassembled WGS sequence"/>
</dbReference>
<feature type="transmembrane region" description="Helical" evidence="2">
    <location>
        <begin position="26"/>
        <end position="47"/>
    </location>
</feature>
<feature type="transmembrane region" description="Helical" evidence="2">
    <location>
        <begin position="53"/>
        <end position="74"/>
    </location>
</feature>
<evidence type="ECO:0000256" key="1">
    <source>
        <dbReference type="SAM" id="MobiDB-lite"/>
    </source>
</evidence>
<dbReference type="EMBL" id="MCFG01000120">
    <property type="protein sequence ID" value="ORX81372.1"/>
    <property type="molecule type" value="Genomic_DNA"/>
</dbReference>
<gene>
    <name evidence="3" type="ORF">BCR32DRAFT_268315</name>
</gene>
<feature type="region of interest" description="Disordered" evidence="1">
    <location>
        <begin position="103"/>
        <end position="125"/>
    </location>
</feature>
<keyword evidence="2" id="KW-0472">Membrane</keyword>
<evidence type="ECO:0000313" key="4">
    <source>
        <dbReference type="Proteomes" id="UP000193944"/>
    </source>
</evidence>
<evidence type="ECO:0000313" key="3">
    <source>
        <dbReference type="EMBL" id="ORX81372.1"/>
    </source>
</evidence>
<comment type="caution">
    <text evidence="3">The sequence shown here is derived from an EMBL/GenBank/DDBJ whole genome shotgun (WGS) entry which is preliminary data.</text>
</comment>
<proteinExistence type="predicted"/>
<keyword evidence="2" id="KW-1133">Transmembrane helix</keyword>
<feature type="non-terminal residue" evidence="3">
    <location>
        <position position="125"/>
    </location>
</feature>